<dbReference type="RefSeq" id="WP_194425044.1">
    <property type="nucleotide sequence ID" value="NZ_BAAAPT010000001.1"/>
</dbReference>
<feature type="domain" description="Glycosyltransferase 2-like" evidence="1">
    <location>
        <begin position="380"/>
        <end position="504"/>
    </location>
</feature>
<dbReference type="PANTHER" id="PTHR43685">
    <property type="entry name" value="GLYCOSYLTRANSFERASE"/>
    <property type="match status" value="1"/>
</dbReference>
<dbReference type="PANTHER" id="PTHR43685:SF2">
    <property type="entry name" value="GLYCOSYLTRANSFERASE 2-LIKE DOMAIN-CONTAINING PROTEIN"/>
    <property type="match status" value="1"/>
</dbReference>
<sequence length="606" mass="66338">MSILRVRLRVSDLRSARVALIAKRHTERPLQINVADPSLLRALTVTREPARRTRDLTLVVEDWASPIAGWRGGVTNLSGVESFDIKYDRSNRTATARISFDHDVDLAEIVRRLIGAFLPVTMLHGAGFPRIALDADSPDGAIGLLGRSMAGANADPPRVLAGVGLTSADVVAGNLSEVDPELMLVPVALGNLGQSDARVEQPIVDLAIHNPIGRVQQFEASTQRGSARIEGNRLIIHVDCDVEAPDLVIDLRAPLPREVVRSLVNVESISLEAVRVPDESEAHVAARFAELAATGAVLHSLRPQEERVVAGLGSALSRLVTLPYDHTIGMARERRSVEQRRAAMLAHSGYLRLADRVSSAAGARILPRVSIVLSTIRPHRVGSVLALLAAQDYPDVEIILALHGTGQEAAEQFSPFAERGQVRVISRPSSQPFGSVLADAVRESTGDLILKADDDDWYSPHVVWDLVLAHLYSGADIVGKTTEYLYFERINQTVHRTFATERYHRQLAGGAMMLSRGTLDSMGGWRPTRHSTDRSVLLDVFRNGGIGYRTHGLGYLYIRHDDGHTWVRSESLLLENTFEQWRGCVLPETDAALRAVAPQNSLRLPE</sequence>
<keyword evidence="3" id="KW-1185">Reference proteome</keyword>
<accession>A0ABU5N631</accession>
<dbReference type="SUPFAM" id="SSF53448">
    <property type="entry name" value="Nucleotide-diphospho-sugar transferases"/>
    <property type="match status" value="1"/>
</dbReference>
<evidence type="ECO:0000313" key="2">
    <source>
        <dbReference type="EMBL" id="MDZ8161545.1"/>
    </source>
</evidence>
<evidence type="ECO:0000313" key="3">
    <source>
        <dbReference type="Proteomes" id="UP001291912"/>
    </source>
</evidence>
<dbReference type="Gene3D" id="3.90.550.10">
    <property type="entry name" value="Spore Coat Polysaccharide Biosynthesis Protein SpsA, Chain A"/>
    <property type="match status" value="1"/>
</dbReference>
<dbReference type="CDD" id="cd00761">
    <property type="entry name" value="Glyco_tranf_GTA_type"/>
    <property type="match status" value="1"/>
</dbReference>
<dbReference type="InterPro" id="IPR001173">
    <property type="entry name" value="Glyco_trans_2-like"/>
</dbReference>
<dbReference type="Proteomes" id="UP001291912">
    <property type="component" value="Unassembled WGS sequence"/>
</dbReference>
<name>A0ABU5N631_9MICO</name>
<dbReference type="InterPro" id="IPR029044">
    <property type="entry name" value="Nucleotide-diphossugar_trans"/>
</dbReference>
<organism evidence="2 3">
    <name type="scientific">Microbacterium aquimaris</name>
    <dbReference type="NCBI Taxonomy" id="459816"/>
    <lineage>
        <taxon>Bacteria</taxon>
        <taxon>Bacillati</taxon>
        <taxon>Actinomycetota</taxon>
        <taxon>Actinomycetes</taxon>
        <taxon>Micrococcales</taxon>
        <taxon>Microbacteriaceae</taxon>
        <taxon>Microbacterium</taxon>
    </lineage>
</organism>
<evidence type="ECO:0000259" key="1">
    <source>
        <dbReference type="Pfam" id="PF00535"/>
    </source>
</evidence>
<dbReference type="EMBL" id="JAWJYN010000001">
    <property type="protein sequence ID" value="MDZ8161545.1"/>
    <property type="molecule type" value="Genomic_DNA"/>
</dbReference>
<proteinExistence type="predicted"/>
<protein>
    <submittedName>
        <fullName evidence="2">Glycosyltransferase</fullName>
    </submittedName>
</protein>
<comment type="caution">
    <text evidence="2">The sequence shown here is derived from an EMBL/GenBank/DDBJ whole genome shotgun (WGS) entry which is preliminary data.</text>
</comment>
<dbReference type="InterPro" id="IPR050834">
    <property type="entry name" value="Glycosyltransf_2"/>
</dbReference>
<gene>
    <name evidence="2" type="ORF">R2Q92_06805</name>
</gene>
<dbReference type="Pfam" id="PF00535">
    <property type="entry name" value="Glycos_transf_2"/>
    <property type="match status" value="1"/>
</dbReference>
<reference evidence="2 3" key="1">
    <citation type="submission" date="2023-10" db="EMBL/GenBank/DDBJ databases">
        <title>Microbacterium xanthum sp. nov., isolated from seaweed.</title>
        <authorList>
            <person name="Lee S.D."/>
        </authorList>
    </citation>
    <scope>NUCLEOTIDE SEQUENCE [LARGE SCALE GENOMIC DNA]</scope>
    <source>
        <strain evidence="2 3">KCTC 19124</strain>
    </source>
</reference>